<evidence type="ECO:0000256" key="1">
    <source>
        <dbReference type="SAM" id="Coils"/>
    </source>
</evidence>
<keyword evidence="1" id="KW-0175">Coiled coil</keyword>
<organism evidence="2 3">
    <name type="scientific">Gluconobacter oxydans NBRC 3293</name>
    <dbReference type="NCBI Taxonomy" id="1315969"/>
    <lineage>
        <taxon>Bacteria</taxon>
        <taxon>Pseudomonadati</taxon>
        <taxon>Pseudomonadota</taxon>
        <taxon>Alphaproteobacteria</taxon>
        <taxon>Acetobacterales</taxon>
        <taxon>Acetobacteraceae</taxon>
        <taxon>Gluconobacter</taxon>
    </lineage>
</organism>
<proteinExistence type="predicted"/>
<feature type="coiled-coil region" evidence="1">
    <location>
        <begin position="13"/>
        <end position="61"/>
    </location>
</feature>
<dbReference type="RefSeq" id="WP_172492566.1">
    <property type="nucleotide sequence ID" value="NZ_BARJ01000007.1"/>
</dbReference>
<comment type="caution">
    <text evidence="2">The sequence shown here is derived from an EMBL/GenBank/DDBJ whole genome shotgun (WGS) entry which is preliminary data.</text>
</comment>
<gene>
    <name evidence="2" type="ORF">NBRC3293_1283</name>
</gene>
<reference evidence="2 3" key="1">
    <citation type="submission" date="2013-04" db="EMBL/GenBank/DDBJ databases">
        <title>Gluconobacter oxydans NBRC 3293 whole genome sequence.</title>
        <authorList>
            <person name="Matsutani M."/>
            <person name="Yakushi T."/>
            <person name="Matsushita K."/>
        </authorList>
    </citation>
    <scope>NUCLEOTIDE SEQUENCE [LARGE SCALE GENOMIC DNA]</scope>
    <source>
        <strain evidence="2 3">NBRC 3293</strain>
    </source>
</reference>
<name>A0A829X8H7_GLUOY</name>
<dbReference type="AlphaFoldDB" id="A0A829X8H7"/>
<evidence type="ECO:0000313" key="2">
    <source>
        <dbReference type="EMBL" id="GEM16786.1"/>
    </source>
</evidence>
<dbReference type="EMBL" id="BARJ01000007">
    <property type="protein sequence ID" value="GEM16786.1"/>
    <property type="molecule type" value="Genomic_DNA"/>
</dbReference>
<dbReference type="Proteomes" id="UP000484858">
    <property type="component" value="Unassembled WGS sequence"/>
</dbReference>
<evidence type="ECO:0000313" key="3">
    <source>
        <dbReference type="Proteomes" id="UP000484858"/>
    </source>
</evidence>
<sequence>MVSETERRIFGLLEVVEHQQAQSGEMLQELKREKETLARERQEQRDAHERWRRDVRQATQTEVRRSLEGMLATGTEAV</sequence>
<accession>A0A829X8H7</accession>
<protein>
    <submittedName>
        <fullName evidence="2">Uncharacterized protein</fullName>
    </submittedName>
</protein>